<dbReference type="Pfam" id="PF18722">
    <property type="entry name" value="MazG_C"/>
    <property type="match status" value="1"/>
</dbReference>
<evidence type="ECO:0000313" key="3">
    <source>
        <dbReference type="EMBL" id="MBE9211237.1"/>
    </source>
</evidence>
<dbReference type="SUPFAM" id="SSF101386">
    <property type="entry name" value="all-alpha NTP pyrophosphatases"/>
    <property type="match status" value="1"/>
</dbReference>
<feature type="domain" description="MazG C-terminal" evidence="2">
    <location>
        <begin position="110"/>
        <end position="298"/>
    </location>
</feature>
<accession>A0A8J7JY69</accession>
<reference evidence="3" key="1">
    <citation type="submission" date="2020-10" db="EMBL/GenBank/DDBJ databases">
        <authorList>
            <person name="Castelo-Branco R."/>
            <person name="Eusebio N."/>
            <person name="Adriana R."/>
            <person name="Vieira A."/>
            <person name="Brugerolle De Fraissinette N."/>
            <person name="Rezende De Castro R."/>
            <person name="Schneider M.P."/>
            <person name="Vasconcelos V."/>
            <person name="Leao P.N."/>
        </authorList>
    </citation>
    <scope>NUCLEOTIDE SEQUENCE</scope>
    <source>
        <strain evidence="3">LEGE 06105</strain>
    </source>
</reference>
<organism evidence="3 4">
    <name type="scientific">Plectonema cf. radiosum LEGE 06105</name>
    <dbReference type="NCBI Taxonomy" id="945769"/>
    <lineage>
        <taxon>Bacteria</taxon>
        <taxon>Bacillati</taxon>
        <taxon>Cyanobacteriota</taxon>
        <taxon>Cyanophyceae</taxon>
        <taxon>Oscillatoriophycideae</taxon>
        <taxon>Oscillatoriales</taxon>
        <taxon>Microcoleaceae</taxon>
        <taxon>Plectonema</taxon>
    </lineage>
</organism>
<feature type="domain" description="NTP pyrophosphohydrolase MazG-like" evidence="1">
    <location>
        <begin position="58"/>
        <end position="95"/>
    </location>
</feature>
<gene>
    <name evidence="3" type="ORF">IQ247_00635</name>
</gene>
<dbReference type="CDD" id="cd11541">
    <property type="entry name" value="NTP-PPase_u4"/>
    <property type="match status" value="1"/>
</dbReference>
<dbReference type="InterPro" id="IPR004518">
    <property type="entry name" value="MazG-like_dom"/>
</dbReference>
<protein>
    <submittedName>
        <fullName evidence="3">Nucleoside triphosphate pyrophosphohydrolase family protein</fullName>
    </submittedName>
</protein>
<dbReference type="AlphaFoldDB" id="A0A8J7JY69"/>
<proteinExistence type="predicted"/>
<dbReference type="RefSeq" id="WP_193915782.1">
    <property type="nucleotide sequence ID" value="NZ_JADEWL010000002.1"/>
</dbReference>
<dbReference type="InterPro" id="IPR011379">
    <property type="entry name" value="MazG-related_GP37"/>
</dbReference>
<name>A0A8J7JY69_9CYAN</name>
<dbReference type="Pfam" id="PF03819">
    <property type="entry name" value="MazG"/>
    <property type="match status" value="1"/>
</dbReference>
<keyword evidence="4" id="KW-1185">Reference proteome</keyword>
<comment type="caution">
    <text evidence="3">The sequence shown here is derived from an EMBL/GenBank/DDBJ whole genome shotgun (WGS) entry which is preliminary data.</text>
</comment>
<evidence type="ECO:0000259" key="1">
    <source>
        <dbReference type="Pfam" id="PF03819"/>
    </source>
</evidence>
<evidence type="ECO:0000259" key="2">
    <source>
        <dbReference type="Pfam" id="PF18722"/>
    </source>
</evidence>
<sequence>MDFREYQEKALISDQVPKGTKNGIVVPLLGLVGEAGSLLTEYKKYLRDGDSHKRFKACVEEELGDLLWYVANVASKFDLDLEKIADNNLEKCRDRWGCKDLQIEAKATGYNFDREFPKHERLPRQLEVEITEVNKDNSVKMKAFIDGEQIGNDLTDNSYFTDGYRFHDIFHLSYAAILGWSPVLRSNLKCNEVKRKRKSNPRVDEVEDGGRAIAIEEGISALVFAYAKDHNFLEGVCAVDEQLLKTIKNMTSHLEVSQCSPNDWQKAILMGYEVWRQVDKNRGGMVFVDLDGRSITYQIGGRHQK</sequence>
<dbReference type="Gene3D" id="1.10.287.1080">
    <property type="entry name" value="MazG-like"/>
    <property type="match status" value="1"/>
</dbReference>
<dbReference type="InterPro" id="IPR041407">
    <property type="entry name" value="MazG_C"/>
</dbReference>
<evidence type="ECO:0000313" key="4">
    <source>
        <dbReference type="Proteomes" id="UP000620559"/>
    </source>
</evidence>
<dbReference type="EMBL" id="JADEWL010000002">
    <property type="protein sequence ID" value="MBE9211237.1"/>
    <property type="molecule type" value="Genomic_DNA"/>
</dbReference>
<dbReference type="Proteomes" id="UP000620559">
    <property type="component" value="Unassembled WGS sequence"/>
</dbReference>